<gene>
    <name evidence="1" type="primary">ck128</name>
</gene>
<keyword evidence="2" id="KW-1185">Reference proteome</keyword>
<evidence type="ECO:0000313" key="2">
    <source>
        <dbReference type="Proteomes" id="UP001224087"/>
    </source>
</evidence>
<name>A0A6G8MXG6_9VIRU</name>
<dbReference type="Proteomes" id="UP001224087">
    <property type="component" value="Segment"/>
</dbReference>
<protein>
    <submittedName>
        <fullName evidence="1">Uncharacterized protein</fullName>
    </submittedName>
</protein>
<reference evidence="1" key="1">
    <citation type="submission" date="2019-12" db="EMBL/GenBank/DDBJ databases">
        <title>The DNA Methylation Landscape of Giant Viruses.</title>
        <authorList>
            <person name="Jeudy S."/>
            <person name="Rigou S."/>
            <person name="Alempic J.-M."/>
            <person name="Claverie J.-M."/>
            <person name="Abergel C."/>
            <person name="Legendre M."/>
        </authorList>
    </citation>
    <scope>NUCLEOTIDE SEQUENCE</scope>
    <source>
        <strain evidence="1">P4</strain>
    </source>
</reference>
<proteinExistence type="predicted"/>
<sequence length="191" mass="22346">MQELFSVCKAIVKEYAEYDQTDSDLEVARCLSKMKKALQLLEGDCEDSETLNKSIRKFKQVYKKLDERWYAKPVTFVLYKDEKLVKGPALYLSKIYKMASKIDRKNKSSLKTELSESLFLLLQDEPDLKIVENMLTKADKNCECKHLTQNKDFINLFSLVSKKIYRKKEGEYSVKDVFEEQDVLSLLNKLV</sequence>
<evidence type="ECO:0000313" key="1">
    <source>
        <dbReference type="EMBL" id="QIN54253.1"/>
    </source>
</evidence>
<organism evidence="1 2">
    <name type="scientific">Cedratvirus kamchatka</name>
    <dbReference type="NCBI Taxonomy" id="2716914"/>
    <lineage>
        <taxon>Viruses</taxon>
        <taxon>Pithoviruses</taxon>
        <taxon>Orthocedratvirinae</taxon>
        <taxon>Alphacedratvirus</taxon>
        <taxon>Alphacedratvirus rossiense</taxon>
    </lineage>
</organism>
<accession>A0A6G8MXG6</accession>
<dbReference type="EMBL" id="MN873693">
    <property type="protein sequence ID" value="QIN54253.1"/>
    <property type="molecule type" value="Genomic_DNA"/>
</dbReference>